<keyword evidence="5" id="KW-1185">Reference proteome</keyword>
<dbReference type="RefSeq" id="WP_168885152.1">
    <property type="nucleotide sequence ID" value="NZ_JABAIL010000012.1"/>
</dbReference>
<comment type="caution">
    <text evidence="4">The sequence shown here is derived from an EMBL/GenBank/DDBJ whole genome shotgun (WGS) entry which is preliminary data.</text>
</comment>
<dbReference type="InterPro" id="IPR050452">
    <property type="entry name" value="Metacaspase"/>
</dbReference>
<keyword evidence="2" id="KW-0732">Signal</keyword>
<evidence type="ECO:0000313" key="4">
    <source>
        <dbReference type="EMBL" id="NLR94442.1"/>
    </source>
</evidence>
<dbReference type="InterPro" id="IPR029030">
    <property type="entry name" value="Caspase-like_dom_sf"/>
</dbReference>
<dbReference type="PANTHER" id="PTHR48104">
    <property type="entry name" value="METACASPASE-4"/>
    <property type="match status" value="1"/>
</dbReference>
<evidence type="ECO:0000256" key="1">
    <source>
        <dbReference type="SAM" id="MobiDB-lite"/>
    </source>
</evidence>
<protein>
    <submittedName>
        <fullName evidence="4">Caspase family protein</fullName>
    </submittedName>
</protein>
<feature type="region of interest" description="Disordered" evidence="1">
    <location>
        <begin position="237"/>
        <end position="258"/>
    </location>
</feature>
<feature type="domain" description="Peptidase C14 caspase" evidence="3">
    <location>
        <begin position="25"/>
        <end position="250"/>
    </location>
</feature>
<sequence length="258" mass="29032">MLRTTYFLLLLFFTPYFSFTQTPQKYAVVVGVANYEGSGYDLNYCDDDAYRFSSFLKSDKGGIKKENMAVLIDEAANKVNIINTMHKIYSKASPNDMIVFFFSGHGGENNVFYPYDISRNVLAFDEIKSVFKRYKVKNKIVYADACFAGNIGNNSSNRVNTSVSTSFDQQDTNILIFMSSTGQEVSQEIASVRQGAFSYFLINGLEGKADRNKDNYVTVEELYPYVKANVLKATNNKQTPTIKGKSPRKLVLSSLNES</sequence>
<evidence type="ECO:0000256" key="2">
    <source>
        <dbReference type="SAM" id="SignalP"/>
    </source>
</evidence>
<dbReference type="Pfam" id="PF00656">
    <property type="entry name" value="Peptidase_C14"/>
    <property type="match status" value="1"/>
</dbReference>
<dbReference type="EMBL" id="JABAIL010000012">
    <property type="protein sequence ID" value="NLR94442.1"/>
    <property type="molecule type" value="Genomic_DNA"/>
</dbReference>
<dbReference type="GO" id="GO:0005737">
    <property type="term" value="C:cytoplasm"/>
    <property type="evidence" value="ECO:0007669"/>
    <property type="project" value="TreeGrafter"/>
</dbReference>
<dbReference type="GO" id="GO:0006508">
    <property type="term" value="P:proteolysis"/>
    <property type="evidence" value="ECO:0007669"/>
    <property type="project" value="InterPro"/>
</dbReference>
<proteinExistence type="predicted"/>
<dbReference type="InterPro" id="IPR018247">
    <property type="entry name" value="EF_Hand_1_Ca_BS"/>
</dbReference>
<dbReference type="Gene3D" id="3.40.50.1460">
    <property type="match status" value="1"/>
</dbReference>
<dbReference type="AlphaFoldDB" id="A0A7X8XYQ4"/>
<dbReference type="InterPro" id="IPR011600">
    <property type="entry name" value="Pept_C14_caspase"/>
</dbReference>
<dbReference type="PANTHER" id="PTHR48104:SF30">
    <property type="entry name" value="METACASPASE-1"/>
    <property type="match status" value="1"/>
</dbReference>
<organism evidence="4 5">
    <name type="scientific">Flammeovirga agarivorans</name>
    <dbReference type="NCBI Taxonomy" id="2726742"/>
    <lineage>
        <taxon>Bacteria</taxon>
        <taxon>Pseudomonadati</taxon>
        <taxon>Bacteroidota</taxon>
        <taxon>Cytophagia</taxon>
        <taxon>Cytophagales</taxon>
        <taxon>Flammeovirgaceae</taxon>
        <taxon>Flammeovirga</taxon>
    </lineage>
</organism>
<dbReference type="Proteomes" id="UP000585050">
    <property type="component" value="Unassembled WGS sequence"/>
</dbReference>
<dbReference type="PROSITE" id="PS00018">
    <property type="entry name" value="EF_HAND_1"/>
    <property type="match status" value="1"/>
</dbReference>
<evidence type="ECO:0000259" key="3">
    <source>
        <dbReference type="Pfam" id="PF00656"/>
    </source>
</evidence>
<feature type="signal peptide" evidence="2">
    <location>
        <begin position="1"/>
        <end position="20"/>
    </location>
</feature>
<reference evidence="4 5" key="1">
    <citation type="submission" date="2020-04" db="EMBL/GenBank/DDBJ databases">
        <title>Flammeovirga sp. SR4, a novel species isolated from seawater.</title>
        <authorList>
            <person name="Wang X."/>
        </authorList>
    </citation>
    <scope>NUCLEOTIDE SEQUENCE [LARGE SCALE GENOMIC DNA]</scope>
    <source>
        <strain evidence="4 5">SR4</strain>
    </source>
</reference>
<dbReference type="SUPFAM" id="SSF52129">
    <property type="entry name" value="Caspase-like"/>
    <property type="match status" value="1"/>
</dbReference>
<name>A0A7X8XYQ4_9BACT</name>
<accession>A0A7X8XYQ4</accession>
<dbReference type="GO" id="GO:0004197">
    <property type="term" value="F:cysteine-type endopeptidase activity"/>
    <property type="evidence" value="ECO:0007669"/>
    <property type="project" value="InterPro"/>
</dbReference>
<gene>
    <name evidence="4" type="ORF">HGP29_24775</name>
</gene>
<evidence type="ECO:0000313" key="5">
    <source>
        <dbReference type="Proteomes" id="UP000585050"/>
    </source>
</evidence>
<feature type="chain" id="PRO_5031182981" evidence="2">
    <location>
        <begin position="21"/>
        <end position="258"/>
    </location>
</feature>